<dbReference type="PROSITE" id="PS50893">
    <property type="entry name" value="ABC_TRANSPORTER_2"/>
    <property type="match status" value="2"/>
</dbReference>
<comment type="caution">
    <text evidence="13">The sequence shown here is derived from an EMBL/GenBank/DDBJ whole genome shotgun (WGS) entry which is preliminary data.</text>
</comment>
<dbReference type="PANTHER" id="PTHR43394">
    <property type="entry name" value="ATP-DEPENDENT PERMEASE MDL1, MITOCHONDRIAL"/>
    <property type="match status" value="1"/>
</dbReference>
<dbReference type="InterPro" id="IPR039421">
    <property type="entry name" value="Type_1_exporter"/>
</dbReference>
<evidence type="ECO:0000259" key="11">
    <source>
        <dbReference type="PROSITE" id="PS50893"/>
    </source>
</evidence>
<evidence type="ECO:0000256" key="10">
    <source>
        <dbReference type="SAM" id="Phobius"/>
    </source>
</evidence>
<feature type="domain" description="ABC transmembrane type-1" evidence="12">
    <location>
        <begin position="371"/>
        <end position="636"/>
    </location>
</feature>
<dbReference type="InterPro" id="IPR011527">
    <property type="entry name" value="ABC1_TM_dom"/>
</dbReference>
<dbReference type="GO" id="GO:0016887">
    <property type="term" value="F:ATP hydrolysis activity"/>
    <property type="evidence" value="ECO:0007669"/>
    <property type="project" value="InterPro"/>
</dbReference>
<feature type="domain" description="ABC transporter" evidence="11">
    <location>
        <begin position="669"/>
        <end position="905"/>
    </location>
</feature>
<dbReference type="FunFam" id="3.40.50.300:FF:000604">
    <property type="entry name" value="ABC transporter B family member 28"/>
    <property type="match status" value="1"/>
</dbReference>
<dbReference type="PANTHER" id="PTHR43394:SF27">
    <property type="entry name" value="ATP-DEPENDENT TRANSLOCASE ABCB1-LIKE"/>
    <property type="match status" value="1"/>
</dbReference>
<organism evidence="13 14">
    <name type="scientific">Pocillopora meandrina</name>
    <dbReference type="NCBI Taxonomy" id="46732"/>
    <lineage>
        <taxon>Eukaryota</taxon>
        <taxon>Metazoa</taxon>
        <taxon>Cnidaria</taxon>
        <taxon>Anthozoa</taxon>
        <taxon>Hexacorallia</taxon>
        <taxon>Scleractinia</taxon>
        <taxon>Astrocoeniina</taxon>
        <taxon>Pocilloporidae</taxon>
        <taxon>Pocillopora</taxon>
    </lineage>
</organism>
<dbReference type="Pfam" id="PF00005">
    <property type="entry name" value="ABC_tran"/>
    <property type="match status" value="2"/>
</dbReference>
<keyword evidence="14" id="KW-1185">Reference proteome</keyword>
<feature type="domain" description="ABC transporter" evidence="11">
    <location>
        <begin position="1672"/>
        <end position="1905"/>
    </location>
</feature>
<sequence length="1911" mass="208699">MICGSLMAVANGLIPSLGAMIYGKLTDELVIRENWNCTLNESVTNLLLRNVVTLEMVQPRGLTAINATKTKSVQVIVNETGIRVKVVGLNGRLQHKSALDEINATSPSVVLNGTALNGTKLMGIIVMGTRVEMVKLKEKAFLNEITKEEETRKAKGEEIIGHFNEGKHKMKSPLKKNGKESHVSFFYFKREADIFSNQLGYASSKKQLMEEGFGNSRKTKRELESYGKKVFIEGKTSKPVVDSQLDFEKHFVGKHEETRKTYKPFSMEAYRREKSESKVKMNSDNTRKKTERNVIDKKSTVQPSNRTNRETNQKFSDDGINVGQVQSIKKLPAAPTPTILPETNNVNYTLRNITRSCRLIQDRIEENMSKYALYYVYAAIGTLVFAYGQMVMWNIASERGVRNLSENLTDSMMDKDPGFYDTKIHEGVVNLQGLTDPQEAISQSDLNALSGGLGGEIAYMIQSLSSMLSGFLVSFVENWKITLVMMAAGPVLVAVQGITDKVQTFVMQQKEELMKRASGLARKSMGSIKTVASYAGERLEKARQFLVHKALLNCRYSGKVEAANNLNKLKSLILGVQKGLTTLLAFGFLGLGFWYSSTLLPGGSITPGAVMTIFMAIISGVMQMAGTGEQLEDIGDARTALSSLLGISETDEDPFDKATSQLDTVLGKLDVFNVHFHYPSRPEYQVLKSINLTVEENQTVALLGDKGSGKSALIKLLQRIHDPQTGKVRLDRQDVRFLDRRWYRRQIGIVHKKPEFFNTSVADNIAYGKGEATLKEIVRAGKVAGAHEFILTLPHGYATVLGDDGSPLTSYQKHLIALARALIRNPRILLWEEDLSIMDNFALDALTNYLNQARLGRTTVISTSHVSVARIADTIVVLHNGEIIEQGSPKELMMSGGAFRYLAALQYFESQTLHQEKLLKTVPVASEVSLFKDGIEELESGLTQTQEETREQVKGFVSKIRHMIQEKLNEGEAAYKMIRMQLQDLPLLLSGALGAAITGMIAPGLSFLFGEIQKFMNDPLRVAREGPFWASMFVLLGAVVGFGGTIEKFMLTFATEKLKTPLQKLAFETAINKNSAPQNSGIGDVFPGSGGQIPQSTGFDLPFVPGVPTQQFGIPSQTLPTGMDGLPTFQIPGMGDGLPLTPESGGGLAQSKGNPFVAVPSVGTQPFGIPSQSLPSGMEALTSGRIPGMPDGTSSIFPGSIGPFRGEQQSTPMSLPTVPGLPSEQLPSLEGISSESLSSGLQGRLSEQIAGMGDASPVFPRASGLSVPPVPGVPSEQLPSFGAIPPEVLSSGMKAIPSGQIPQTSDAYAPQPMGLNLPSLPVVPTELSPSQIQGNIPARVSPQGLHVSGLIPGSLPFVGIPTGVASAGGVVPLPGTPMEGYGAFVPGSQISSGEVPHGGLPSTYGVVPAGTQYNRKNVPSFADQRGIQDLEGIGLPPNIPNPRPDLLVLPDPQQQADQLMSQVEKDVEAALQNSIGKYLGPKVQETISSVSTLGMALYNGWKMTLVVLAGLPIIGLANRIQQNEADATVEPEGVEALMKTSFKKMETISALGMENKFAKKYKDAIFEKYKQALKKIIASGFAFALGQAMVFFIYAGALRFGCYLISIRDMAAIEVLGVLMTVLFGSYATSSSRAPSHAHEENEDSLNRLFDDETPDVQDHIGDKLDEVEGNLEFKHVELPDPLHNDAPLLSQLNLRVSRGQKLAIVQLDSDKVNPFELLLERFFDPVKGNLLLDGADIRNLDLSWLRSHHAVVSHRCFLSHYSIAENIAYGDKGRLVTQTEIEDAAYSAYAHEFIVDLPKSYETIPDEDQIKLSDSQKLRIVIARAIIRESPIIILDELEEEDQAVTDATDILCRDKTCIILTRRRQTIETADYIILIYHGRILEQGSLNDLLEQRRLFYLLTNLADADEF</sequence>
<dbReference type="EMBL" id="CALNXJ010000043">
    <property type="protein sequence ID" value="CAH3147253.1"/>
    <property type="molecule type" value="Genomic_DNA"/>
</dbReference>
<dbReference type="GO" id="GO:0015421">
    <property type="term" value="F:ABC-type oligopeptide transporter activity"/>
    <property type="evidence" value="ECO:0007669"/>
    <property type="project" value="TreeGrafter"/>
</dbReference>
<gene>
    <name evidence="13" type="ORF">PMEA_00023377</name>
</gene>
<evidence type="ECO:0000256" key="2">
    <source>
        <dbReference type="ARBA" id="ARBA00007577"/>
    </source>
</evidence>
<evidence type="ECO:0000256" key="9">
    <source>
        <dbReference type="SAM" id="MobiDB-lite"/>
    </source>
</evidence>
<feature type="transmembrane region" description="Helical" evidence="10">
    <location>
        <begin position="457"/>
        <end position="476"/>
    </location>
</feature>
<dbReference type="GO" id="GO:0090374">
    <property type="term" value="P:oligopeptide export from mitochondrion"/>
    <property type="evidence" value="ECO:0007669"/>
    <property type="project" value="TreeGrafter"/>
</dbReference>
<evidence type="ECO:0000256" key="6">
    <source>
        <dbReference type="ARBA" id="ARBA00022840"/>
    </source>
</evidence>
<keyword evidence="6" id="KW-0067">ATP-binding</keyword>
<keyword evidence="5" id="KW-0547">Nucleotide-binding</keyword>
<evidence type="ECO:0000256" key="7">
    <source>
        <dbReference type="ARBA" id="ARBA00022989"/>
    </source>
</evidence>
<feature type="transmembrane region" description="Helical" evidence="10">
    <location>
        <begin position="1028"/>
        <end position="1046"/>
    </location>
</feature>
<feature type="transmembrane region" description="Helical" evidence="10">
    <location>
        <begin position="602"/>
        <end position="622"/>
    </location>
</feature>
<comment type="similarity">
    <text evidence="2">Belongs to the ABC transporter superfamily. ABCB family. Multidrug resistance exporter (TC 3.A.1.201) subfamily.</text>
</comment>
<evidence type="ECO:0000256" key="8">
    <source>
        <dbReference type="ARBA" id="ARBA00023136"/>
    </source>
</evidence>
<feature type="transmembrane region" description="Helical" evidence="10">
    <location>
        <begin position="1576"/>
        <end position="1598"/>
    </location>
</feature>
<feature type="transmembrane region" description="Helical" evidence="10">
    <location>
        <begin position="579"/>
        <end position="596"/>
    </location>
</feature>
<dbReference type="CDD" id="cd18577">
    <property type="entry name" value="ABC_6TM_Pgp_ABCB1_D1_like"/>
    <property type="match status" value="1"/>
</dbReference>
<evidence type="ECO:0000256" key="3">
    <source>
        <dbReference type="ARBA" id="ARBA00022448"/>
    </source>
</evidence>
<accession>A0AAU9XFN5</accession>
<name>A0AAU9XFN5_9CNID</name>
<feature type="domain" description="ABC transmembrane type-1" evidence="12">
    <location>
        <begin position="1453"/>
        <end position="1626"/>
    </location>
</feature>
<evidence type="ECO:0000256" key="4">
    <source>
        <dbReference type="ARBA" id="ARBA00022692"/>
    </source>
</evidence>
<protein>
    <submittedName>
        <fullName evidence="13">Uncharacterized protein</fullName>
    </submittedName>
</protein>
<dbReference type="PROSITE" id="PS50929">
    <property type="entry name" value="ABC_TM1F"/>
    <property type="match status" value="2"/>
</dbReference>
<dbReference type="Pfam" id="PF00664">
    <property type="entry name" value="ABC_membrane"/>
    <property type="match status" value="2"/>
</dbReference>
<dbReference type="SUPFAM" id="SSF90123">
    <property type="entry name" value="ABC transporter transmembrane region"/>
    <property type="match status" value="2"/>
</dbReference>
<feature type="region of interest" description="Disordered" evidence="9">
    <location>
        <begin position="271"/>
        <end position="318"/>
    </location>
</feature>
<keyword evidence="3" id="KW-0813">Transport</keyword>
<dbReference type="Proteomes" id="UP001159428">
    <property type="component" value="Unassembled WGS sequence"/>
</dbReference>
<dbReference type="GO" id="GO:0005524">
    <property type="term" value="F:ATP binding"/>
    <property type="evidence" value="ECO:0007669"/>
    <property type="project" value="UniProtKB-KW"/>
</dbReference>
<keyword evidence="7 10" id="KW-1133">Transmembrane helix</keyword>
<dbReference type="Gene3D" id="1.20.1560.10">
    <property type="entry name" value="ABC transporter type 1, transmembrane domain"/>
    <property type="match status" value="3"/>
</dbReference>
<dbReference type="InterPro" id="IPR003593">
    <property type="entry name" value="AAA+_ATPase"/>
</dbReference>
<dbReference type="SMART" id="SM00382">
    <property type="entry name" value="AAA"/>
    <property type="match status" value="1"/>
</dbReference>
<feature type="compositionally biased region" description="Basic and acidic residues" evidence="9">
    <location>
        <begin position="307"/>
        <end position="317"/>
    </location>
</feature>
<keyword evidence="4 10" id="KW-0812">Transmembrane</keyword>
<evidence type="ECO:0000313" key="13">
    <source>
        <dbReference type="EMBL" id="CAH3147253.1"/>
    </source>
</evidence>
<dbReference type="GO" id="GO:0005743">
    <property type="term" value="C:mitochondrial inner membrane"/>
    <property type="evidence" value="ECO:0007669"/>
    <property type="project" value="TreeGrafter"/>
</dbReference>
<evidence type="ECO:0000313" key="14">
    <source>
        <dbReference type="Proteomes" id="UP001159428"/>
    </source>
</evidence>
<feature type="transmembrane region" description="Helical" evidence="10">
    <location>
        <begin position="985"/>
        <end position="1008"/>
    </location>
</feature>
<feature type="compositionally biased region" description="Basic and acidic residues" evidence="9">
    <location>
        <begin position="271"/>
        <end position="299"/>
    </location>
</feature>
<reference evidence="13 14" key="1">
    <citation type="submission" date="2022-05" db="EMBL/GenBank/DDBJ databases">
        <authorList>
            <consortium name="Genoscope - CEA"/>
            <person name="William W."/>
        </authorList>
    </citation>
    <scope>NUCLEOTIDE SEQUENCE [LARGE SCALE GENOMIC DNA]</scope>
</reference>
<dbReference type="InterPro" id="IPR003439">
    <property type="entry name" value="ABC_transporter-like_ATP-bd"/>
</dbReference>
<evidence type="ECO:0000256" key="5">
    <source>
        <dbReference type="ARBA" id="ARBA00022741"/>
    </source>
</evidence>
<dbReference type="SUPFAM" id="SSF52540">
    <property type="entry name" value="P-loop containing nucleoside triphosphate hydrolases"/>
    <property type="match status" value="2"/>
</dbReference>
<evidence type="ECO:0000259" key="12">
    <source>
        <dbReference type="PROSITE" id="PS50929"/>
    </source>
</evidence>
<comment type="subcellular location">
    <subcellularLocation>
        <location evidence="1">Membrane</location>
        <topology evidence="1">Multi-pass membrane protein</topology>
    </subcellularLocation>
</comment>
<dbReference type="InterPro" id="IPR027417">
    <property type="entry name" value="P-loop_NTPase"/>
</dbReference>
<dbReference type="InterPro" id="IPR036640">
    <property type="entry name" value="ABC1_TM_sf"/>
</dbReference>
<dbReference type="Gene3D" id="3.40.50.300">
    <property type="entry name" value="P-loop containing nucleotide triphosphate hydrolases"/>
    <property type="match status" value="2"/>
</dbReference>
<evidence type="ECO:0000256" key="1">
    <source>
        <dbReference type="ARBA" id="ARBA00004141"/>
    </source>
</evidence>
<keyword evidence="8 10" id="KW-0472">Membrane</keyword>
<proteinExistence type="inferred from homology"/>
<feature type="transmembrane region" description="Helical" evidence="10">
    <location>
        <begin position="372"/>
        <end position="396"/>
    </location>
</feature>